<keyword evidence="2" id="KW-1185">Reference proteome</keyword>
<accession>A0ABY8HG93</accession>
<dbReference type="EMBL" id="CP121308">
    <property type="protein sequence ID" value="WFP90761.1"/>
    <property type="molecule type" value="Genomic_DNA"/>
</dbReference>
<evidence type="ECO:0000313" key="1">
    <source>
        <dbReference type="EMBL" id="WFP90761.1"/>
    </source>
</evidence>
<dbReference type="GeneID" id="29518378"/>
<organism evidence="1 2">
    <name type="scientific">Ensifer adhaerens</name>
    <name type="common">Sinorhizobium morelense</name>
    <dbReference type="NCBI Taxonomy" id="106592"/>
    <lineage>
        <taxon>Bacteria</taxon>
        <taxon>Pseudomonadati</taxon>
        <taxon>Pseudomonadota</taxon>
        <taxon>Alphaproteobacteria</taxon>
        <taxon>Hyphomicrobiales</taxon>
        <taxon>Rhizobiaceae</taxon>
        <taxon>Sinorhizobium/Ensifer group</taxon>
        <taxon>Ensifer</taxon>
    </lineage>
</organism>
<evidence type="ECO:0000313" key="2">
    <source>
        <dbReference type="Proteomes" id="UP001214094"/>
    </source>
</evidence>
<dbReference type="Gene3D" id="1.10.260.40">
    <property type="entry name" value="lambda repressor-like DNA-binding domains"/>
    <property type="match status" value="1"/>
</dbReference>
<gene>
    <name evidence="1" type="ORF">P4B07_19805</name>
</gene>
<proteinExistence type="predicted"/>
<dbReference type="Proteomes" id="UP001214094">
    <property type="component" value="Chromosome"/>
</dbReference>
<reference evidence="1 2" key="1">
    <citation type="submission" date="2023-03" db="EMBL/GenBank/DDBJ databases">
        <title>Comparative genome and transcriptome analysis combination mining strategies for increasing vitamin B12 production of Ensifer adhaerens strain.</title>
        <authorList>
            <person name="Yongheng L."/>
        </authorList>
    </citation>
    <scope>NUCLEOTIDE SEQUENCE [LARGE SCALE GENOMIC DNA]</scope>
    <source>
        <strain evidence="1 2">Casida A-T305</strain>
    </source>
</reference>
<name>A0ABY8HG93_ENSAD</name>
<evidence type="ECO:0008006" key="3">
    <source>
        <dbReference type="Google" id="ProtNLM"/>
    </source>
</evidence>
<dbReference type="InterPro" id="IPR010982">
    <property type="entry name" value="Lambda_DNA-bd_dom_sf"/>
</dbReference>
<sequence length="182" mass="20081">MIIVVPSDVLRIARALAALSQRQVAEAAQMDRMQVVAAEGRQDRARVQSYEKLRDFYEDVGIEFLGTVDIGTGTVSGAGARWRKPSASTQMNASTHIHAEPNGVSFVAARSLLNVPLTKLAQDSGIERRQLSALENHIDFSKDDFDRLRAYYEGLGIEFLGQGDVSTNLFYGVGVRWKPILL</sequence>
<protein>
    <recommendedName>
        <fullName evidence="3">HTH cro/C1-type domain-containing protein</fullName>
    </recommendedName>
</protein>
<dbReference type="RefSeq" id="WP_064817016.1">
    <property type="nucleotide sequence ID" value="NZ_CP015880.1"/>
</dbReference>